<dbReference type="InterPro" id="IPR029058">
    <property type="entry name" value="AB_hydrolase_fold"/>
</dbReference>
<dbReference type="EMBL" id="CP060010">
    <property type="protein sequence ID" value="QTN36499.1"/>
    <property type="molecule type" value="Genomic_DNA"/>
</dbReference>
<feature type="signal peptide" evidence="1">
    <location>
        <begin position="1"/>
        <end position="19"/>
    </location>
</feature>
<dbReference type="AlphaFoldDB" id="A0A975EQW3"/>
<dbReference type="PANTHER" id="PTHR37946">
    <property type="entry name" value="SLL1969 PROTEIN"/>
    <property type="match status" value="1"/>
</dbReference>
<accession>A0A975EQW3</accession>
<keyword evidence="1" id="KW-0732">Signal</keyword>
<protein>
    <submittedName>
        <fullName evidence="2">Alpha/beta hydrolase</fullName>
    </submittedName>
</protein>
<reference evidence="2" key="1">
    <citation type="submission" date="2020-07" db="EMBL/GenBank/DDBJ databases">
        <title>Genome sequences of bacteria associated with the marine, planktonic diatom Thalassiosira profunda strain ECT2AJA-044.</title>
        <authorList>
            <person name="Gargas C.B."/>
            <person name="Roberts W.R."/>
            <person name="Alverson A.J."/>
        </authorList>
    </citation>
    <scope>NUCLEOTIDE SEQUENCE</scope>
    <source>
        <strain evidence="2">ECT2AJA-044</strain>
    </source>
</reference>
<gene>
    <name evidence="2" type="ORF">HZ995_02980</name>
</gene>
<proteinExistence type="predicted"/>
<dbReference type="PANTHER" id="PTHR37946:SF1">
    <property type="entry name" value="SLL1969 PROTEIN"/>
    <property type="match status" value="1"/>
</dbReference>
<evidence type="ECO:0000313" key="3">
    <source>
        <dbReference type="Proteomes" id="UP000665026"/>
    </source>
</evidence>
<dbReference type="GO" id="GO:0016787">
    <property type="term" value="F:hydrolase activity"/>
    <property type="evidence" value="ECO:0007669"/>
    <property type="project" value="UniProtKB-KW"/>
</dbReference>
<organism evidence="2 3">
    <name type="scientific">Cognatishimia activa</name>
    <dbReference type="NCBI Taxonomy" id="1715691"/>
    <lineage>
        <taxon>Bacteria</taxon>
        <taxon>Pseudomonadati</taxon>
        <taxon>Pseudomonadota</taxon>
        <taxon>Alphaproteobacteria</taxon>
        <taxon>Rhodobacterales</taxon>
        <taxon>Paracoccaceae</taxon>
        <taxon>Cognatishimia</taxon>
    </lineage>
</organism>
<dbReference type="Gene3D" id="3.40.50.1820">
    <property type="entry name" value="alpha/beta hydrolase"/>
    <property type="match status" value="1"/>
</dbReference>
<evidence type="ECO:0000313" key="2">
    <source>
        <dbReference type="EMBL" id="QTN36499.1"/>
    </source>
</evidence>
<dbReference type="SUPFAM" id="SSF53474">
    <property type="entry name" value="alpha/beta-Hydrolases"/>
    <property type="match status" value="1"/>
</dbReference>
<keyword evidence="2" id="KW-0378">Hydrolase</keyword>
<sequence length="240" mass="25426">MRIFIASLLWMTTSAAAMAQDCVVLLHGLARTDASFTVMELALEAEGYRIVNQPYPSTSASIKTLANTTLPKAFSACGDAKTHVVTHSMGGILLRAWLSENDEASLGHVVMLGPPNHGSEIVDTFSDWAMFEWINGPAGLELGTDGVTGDLPDVAFPLGVIAGDISLNPVYSALVEGDDDGKVSVSSTKVAGMTDHIVVHTSHTFMMNNPLVIAQVKAFLNNGRFDHSKTLGEALLGALD</sequence>
<dbReference type="KEGG" id="cact:HZ995_02980"/>
<dbReference type="RefSeq" id="WP_209357198.1">
    <property type="nucleotide sequence ID" value="NZ_CP060010.1"/>
</dbReference>
<evidence type="ECO:0000256" key="1">
    <source>
        <dbReference type="SAM" id="SignalP"/>
    </source>
</evidence>
<dbReference type="Proteomes" id="UP000665026">
    <property type="component" value="Chromosome"/>
</dbReference>
<name>A0A975EQW3_9RHOB</name>
<feature type="chain" id="PRO_5037769538" evidence="1">
    <location>
        <begin position="20"/>
        <end position="240"/>
    </location>
</feature>